<dbReference type="EMBL" id="KZ826144">
    <property type="protein sequence ID" value="PYH87962.1"/>
    <property type="molecule type" value="Genomic_DNA"/>
</dbReference>
<dbReference type="PANTHER" id="PTHR16631">
    <property type="entry name" value="GLUCAN 1,3-BETA-GLUCOSIDASE"/>
    <property type="match status" value="1"/>
</dbReference>
<dbReference type="GO" id="GO:0071555">
    <property type="term" value="P:cell wall organization"/>
    <property type="evidence" value="ECO:0007669"/>
    <property type="project" value="TreeGrafter"/>
</dbReference>
<dbReference type="SUPFAM" id="SSF51445">
    <property type="entry name" value="(Trans)glycosidases"/>
    <property type="match status" value="1"/>
</dbReference>
<dbReference type="OrthoDB" id="941679at2759"/>
<keyword evidence="7" id="KW-1185">Reference proteome</keyword>
<dbReference type="GO" id="GO:0009986">
    <property type="term" value="C:cell surface"/>
    <property type="evidence" value="ECO:0007669"/>
    <property type="project" value="TreeGrafter"/>
</dbReference>
<dbReference type="Gene3D" id="3.20.20.80">
    <property type="entry name" value="Glycosidases"/>
    <property type="match status" value="2"/>
</dbReference>
<accession>A0A319EA50</accession>
<name>A0A319EA50_9EURO</name>
<feature type="region of interest" description="Disordered" evidence="4">
    <location>
        <begin position="80"/>
        <end position="113"/>
    </location>
</feature>
<dbReference type="VEuPathDB" id="FungiDB:BO71DRAFT_436208"/>
<gene>
    <name evidence="6" type="ORF">BO71DRAFT_436208</name>
</gene>
<dbReference type="STRING" id="1448320.A0A319EA50"/>
<evidence type="ECO:0000256" key="4">
    <source>
        <dbReference type="SAM" id="MobiDB-lite"/>
    </source>
</evidence>
<feature type="signal peptide" evidence="5">
    <location>
        <begin position="1"/>
        <end position="19"/>
    </location>
</feature>
<proteinExistence type="inferred from homology"/>
<evidence type="ECO:0000256" key="2">
    <source>
        <dbReference type="ARBA" id="ARBA00008773"/>
    </source>
</evidence>
<evidence type="ECO:0000256" key="3">
    <source>
        <dbReference type="ARBA" id="ARBA00022801"/>
    </source>
</evidence>
<evidence type="ECO:0000256" key="5">
    <source>
        <dbReference type="SAM" id="SignalP"/>
    </source>
</evidence>
<dbReference type="GO" id="GO:0042973">
    <property type="term" value="F:glucan endo-1,3-beta-D-glucosidase activity"/>
    <property type="evidence" value="ECO:0007669"/>
    <property type="project" value="TreeGrafter"/>
</dbReference>
<dbReference type="Proteomes" id="UP000247810">
    <property type="component" value="Unassembled WGS sequence"/>
</dbReference>
<reference evidence="6 7" key="1">
    <citation type="submission" date="2018-02" db="EMBL/GenBank/DDBJ databases">
        <title>The genomes of Aspergillus section Nigri reveals drivers in fungal speciation.</title>
        <authorList>
            <consortium name="DOE Joint Genome Institute"/>
            <person name="Vesth T.C."/>
            <person name="Nybo J."/>
            <person name="Theobald S."/>
            <person name="Brandl J."/>
            <person name="Frisvad J.C."/>
            <person name="Nielsen K.F."/>
            <person name="Lyhne E.K."/>
            <person name="Kogle M.E."/>
            <person name="Kuo A."/>
            <person name="Riley R."/>
            <person name="Clum A."/>
            <person name="Nolan M."/>
            <person name="Lipzen A."/>
            <person name="Salamov A."/>
            <person name="Henrissat B."/>
            <person name="Wiebenga A."/>
            <person name="De vries R.P."/>
            <person name="Grigoriev I.V."/>
            <person name="Mortensen U.H."/>
            <person name="Andersen M.R."/>
            <person name="Baker S.E."/>
        </authorList>
    </citation>
    <scope>NUCLEOTIDE SEQUENCE [LARGE SCALE GENOMIC DNA]</scope>
    <source>
        <strain evidence="6 7">CBS 707.79</strain>
    </source>
</reference>
<dbReference type="GO" id="GO:0005576">
    <property type="term" value="C:extracellular region"/>
    <property type="evidence" value="ECO:0007669"/>
    <property type="project" value="TreeGrafter"/>
</dbReference>
<keyword evidence="5" id="KW-0732">Signal</keyword>
<sequence>MKRLAQFFLVLLLSYLVDALPCGGNPAGDDGIAPRENSENPTALQVLVWVDKQGHALATSALNDIAAPTAVATSLPTDLPPLLPVPGDDAPFDLSPSLPVNEPSDPLQAENNRHHGISYSPYDNDGTCKSQAEVDQDLDKLTHYGFIRIYGIDCDQTRTVTTAARRRNMKVFAGVFDLQNFPASLDYITDAANGDWTVFHTITIGNELVNKGQNSVTDVTNAVKTARRKLRGAGYRGPVVTVDTFSVMLKHPELCLASDYCAANCHAFFDNNNTPDKAGQYAKDQASKISRLAGGKKTMITESGWPHGGQPNGKAIPSAENQQKAIASLKQAFPDDNELVLFTAFDDGWKQDSSGTFGAEKYWGIEKSRPVRI</sequence>
<evidence type="ECO:0000313" key="6">
    <source>
        <dbReference type="EMBL" id="PYH87962.1"/>
    </source>
</evidence>
<keyword evidence="3" id="KW-0378">Hydrolase</keyword>
<comment type="similarity">
    <text evidence="2">Belongs to the glycosyl hydrolase 17 family.</text>
</comment>
<comment type="subcellular location">
    <subcellularLocation>
        <location evidence="1">Cell envelope</location>
    </subcellularLocation>
</comment>
<dbReference type="InterPro" id="IPR050732">
    <property type="entry name" value="Beta-glucan_modifiers"/>
</dbReference>
<protein>
    <submittedName>
        <fullName evidence="6">Cell wall glucanase</fullName>
    </submittedName>
</protein>
<dbReference type="PANTHER" id="PTHR16631:SF14">
    <property type="entry name" value="FAMILY 17 GLUCOSIDASE SCW10-RELATED"/>
    <property type="match status" value="1"/>
</dbReference>
<evidence type="ECO:0000313" key="7">
    <source>
        <dbReference type="Proteomes" id="UP000247810"/>
    </source>
</evidence>
<dbReference type="GO" id="GO:0009277">
    <property type="term" value="C:fungal-type cell wall"/>
    <property type="evidence" value="ECO:0007669"/>
    <property type="project" value="TreeGrafter"/>
</dbReference>
<organism evidence="6 7">
    <name type="scientific">Aspergillus ellipticus CBS 707.79</name>
    <dbReference type="NCBI Taxonomy" id="1448320"/>
    <lineage>
        <taxon>Eukaryota</taxon>
        <taxon>Fungi</taxon>
        <taxon>Dikarya</taxon>
        <taxon>Ascomycota</taxon>
        <taxon>Pezizomycotina</taxon>
        <taxon>Eurotiomycetes</taxon>
        <taxon>Eurotiomycetidae</taxon>
        <taxon>Eurotiales</taxon>
        <taxon>Aspergillaceae</taxon>
        <taxon>Aspergillus</taxon>
        <taxon>Aspergillus subgen. Circumdati</taxon>
    </lineage>
</organism>
<feature type="chain" id="PRO_5016304070" evidence="5">
    <location>
        <begin position="20"/>
        <end position="373"/>
    </location>
</feature>
<dbReference type="InterPro" id="IPR017853">
    <property type="entry name" value="GH"/>
</dbReference>
<evidence type="ECO:0000256" key="1">
    <source>
        <dbReference type="ARBA" id="ARBA00004196"/>
    </source>
</evidence>
<dbReference type="AlphaFoldDB" id="A0A319EA50"/>